<dbReference type="EMBL" id="ML119888">
    <property type="protein sequence ID" value="RPA71963.1"/>
    <property type="molecule type" value="Genomic_DNA"/>
</dbReference>
<proteinExistence type="predicted"/>
<evidence type="ECO:0008006" key="3">
    <source>
        <dbReference type="Google" id="ProtNLM"/>
    </source>
</evidence>
<dbReference type="Proteomes" id="UP000275078">
    <property type="component" value="Unassembled WGS sequence"/>
</dbReference>
<name>A0A3N4HC45_ASCIM</name>
<sequence length="235" mass="27742">MNGVDRCDHNRSTVTTHKKGWRVWLPIWWWMLDTMGTNAYYLYCLHAEELAAMEDPYAPAPEDDEDRRAFVHKAWLQHVAIGLMQNGSRKMKGHVRETDIFTDSQTPMDRVCNNAPRSYKQRVRLTERIHSKVTLSKKRFERPEALHQPVRITDGRRLACRHCQFVYSGTRKPSARHPLGENRDAIWDETIPRYNVINQRTPTTRFQCGHCQTPLCIKRADGKDCWEAFHDYFRD</sequence>
<accession>A0A3N4HC45</accession>
<organism evidence="1 2">
    <name type="scientific">Ascobolus immersus RN42</name>
    <dbReference type="NCBI Taxonomy" id="1160509"/>
    <lineage>
        <taxon>Eukaryota</taxon>
        <taxon>Fungi</taxon>
        <taxon>Dikarya</taxon>
        <taxon>Ascomycota</taxon>
        <taxon>Pezizomycotina</taxon>
        <taxon>Pezizomycetes</taxon>
        <taxon>Pezizales</taxon>
        <taxon>Ascobolaceae</taxon>
        <taxon>Ascobolus</taxon>
    </lineage>
</organism>
<keyword evidence="2" id="KW-1185">Reference proteome</keyword>
<evidence type="ECO:0000313" key="2">
    <source>
        <dbReference type="Proteomes" id="UP000275078"/>
    </source>
</evidence>
<dbReference type="AlphaFoldDB" id="A0A3N4HC45"/>
<gene>
    <name evidence="1" type="ORF">BJ508DRAFT_82366</name>
</gene>
<reference evidence="1 2" key="1">
    <citation type="journal article" date="2018" name="Nat. Ecol. Evol.">
        <title>Pezizomycetes genomes reveal the molecular basis of ectomycorrhizal truffle lifestyle.</title>
        <authorList>
            <person name="Murat C."/>
            <person name="Payen T."/>
            <person name="Noel B."/>
            <person name="Kuo A."/>
            <person name="Morin E."/>
            <person name="Chen J."/>
            <person name="Kohler A."/>
            <person name="Krizsan K."/>
            <person name="Balestrini R."/>
            <person name="Da Silva C."/>
            <person name="Montanini B."/>
            <person name="Hainaut M."/>
            <person name="Levati E."/>
            <person name="Barry K.W."/>
            <person name="Belfiori B."/>
            <person name="Cichocki N."/>
            <person name="Clum A."/>
            <person name="Dockter R.B."/>
            <person name="Fauchery L."/>
            <person name="Guy J."/>
            <person name="Iotti M."/>
            <person name="Le Tacon F."/>
            <person name="Lindquist E.A."/>
            <person name="Lipzen A."/>
            <person name="Malagnac F."/>
            <person name="Mello A."/>
            <person name="Molinier V."/>
            <person name="Miyauchi S."/>
            <person name="Poulain J."/>
            <person name="Riccioni C."/>
            <person name="Rubini A."/>
            <person name="Sitrit Y."/>
            <person name="Splivallo R."/>
            <person name="Traeger S."/>
            <person name="Wang M."/>
            <person name="Zifcakova L."/>
            <person name="Wipf D."/>
            <person name="Zambonelli A."/>
            <person name="Paolocci F."/>
            <person name="Nowrousian M."/>
            <person name="Ottonello S."/>
            <person name="Baldrian P."/>
            <person name="Spatafora J.W."/>
            <person name="Henrissat B."/>
            <person name="Nagy L.G."/>
            <person name="Aury J.M."/>
            <person name="Wincker P."/>
            <person name="Grigoriev I.V."/>
            <person name="Bonfante P."/>
            <person name="Martin F.M."/>
        </authorList>
    </citation>
    <scope>NUCLEOTIDE SEQUENCE [LARGE SCALE GENOMIC DNA]</scope>
    <source>
        <strain evidence="1 2">RN42</strain>
    </source>
</reference>
<protein>
    <recommendedName>
        <fullName evidence="3">PiggyBac transposable element-derived protein domain-containing protein</fullName>
    </recommendedName>
</protein>
<evidence type="ECO:0000313" key="1">
    <source>
        <dbReference type="EMBL" id="RPA71963.1"/>
    </source>
</evidence>